<dbReference type="PRINTS" id="PR01180">
    <property type="entry name" value="ARGDCRBXLASE"/>
</dbReference>
<comment type="cofactor">
    <cofactor evidence="1 12 14">
        <name>pyridoxal 5'-phosphate</name>
        <dbReference type="ChEBI" id="CHEBI:597326"/>
    </cofactor>
</comment>
<dbReference type="InterPro" id="IPR000183">
    <property type="entry name" value="Orn/DAP/Arg_de-COase"/>
</dbReference>
<evidence type="ECO:0000256" key="12">
    <source>
        <dbReference type="PIRSR" id="PIRSR001336-50"/>
    </source>
</evidence>
<dbReference type="InterPro" id="IPR022657">
    <property type="entry name" value="De-COase2_CS"/>
</dbReference>
<feature type="domain" description="Orn/DAP/Arg decarboxylase 2 N-terminal" evidence="15">
    <location>
        <begin position="148"/>
        <end position="403"/>
    </location>
</feature>
<dbReference type="GO" id="GO:0008295">
    <property type="term" value="P:spermidine biosynthetic process"/>
    <property type="evidence" value="ECO:0007669"/>
    <property type="project" value="UniProtKB-KW"/>
</dbReference>
<comment type="similarity">
    <text evidence="4 14">Belongs to the Orn/Lys/Arg decarboxylase class-II family. SpeA subfamily.</text>
</comment>
<keyword evidence="9 14" id="KW-0745">Spermidine biosynthesis</keyword>
<dbReference type="Pfam" id="PF02784">
    <property type="entry name" value="Orn_Arg_deC_N"/>
    <property type="match status" value="1"/>
</dbReference>
<evidence type="ECO:0000256" key="3">
    <source>
        <dbReference type="ARBA" id="ARBA00004773"/>
    </source>
</evidence>
<evidence type="ECO:0000313" key="16">
    <source>
        <dbReference type="EMBL" id="OVA12865.1"/>
    </source>
</evidence>
<dbReference type="AlphaFoldDB" id="A0A200QQZ6"/>
<comment type="catalytic activity">
    <reaction evidence="11 14">
        <text>L-arginine + H(+) = agmatine + CO2</text>
        <dbReference type="Rhea" id="RHEA:17641"/>
        <dbReference type="ChEBI" id="CHEBI:15378"/>
        <dbReference type="ChEBI" id="CHEBI:16526"/>
        <dbReference type="ChEBI" id="CHEBI:32682"/>
        <dbReference type="ChEBI" id="CHEBI:58145"/>
        <dbReference type="EC" id="4.1.1.19"/>
    </reaction>
</comment>
<dbReference type="PANTHER" id="PTHR43295:SF1">
    <property type="entry name" value="ARGININE DECARBOXYLASE 1, CHLOROPLASTIC-RELATED"/>
    <property type="match status" value="1"/>
</dbReference>
<dbReference type="OMA" id="AVEYTQH"/>
<dbReference type="InterPro" id="IPR009006">
    <property type="entry name" value="Ala_racemase/Decarboxylase_C"/>
</dbReference>
<organism evidence="16 17">
    <name type="scientific">Macleaya cordata</name>
    <name type="common">Five-seeded plume-poppy</name>
    <name type="synonym">Bocconia cordata</name>
    <dbReference type="NCBI Taxonomy" id="56857"/>
    <lineage>
        <taxon>Eukaryota</taxon>
        <taxon>Viridiplantae</taxon>
        <taxon>Streptophyta</taxon>
        <taxon>Embryophyta</taxon>
        <taxon>Tracheophyta</taxon>
        <taxon>Spermatophyta</taxon>
        <taxon>Magnoliopsida</taxon>
        <taxon>Ranunculales</taxon>
        <taxon>Papaveraceae</taxon>
        <taxon>Papaveroideae</taxon>
        <taxon>Macleaya</taxon>
    </lineage>
</organism>
<dbReference type="PRINTS" id="PR01179">
    <property type="entry name" value="ODADCRBXLASE"/>
</dbReference>
<dbReference type="Gene3D" id="1.20.58.930">
    <property type="match status" value="1"/>
</dbReference>
<dbReference type="GO" id="GO:0008792">
    <property type="term" value="F:arginine decarboxylase activity"/>
    <property type="evidence" value="ECO:0007669"/>
    <property type="project" value="UniProtKB-EC"/>
</dbReference>
<proteinExistence type="inferred from homology"/>
<dbReference type="EC" id="4.1.1.19" evidence="5 14"/>
<comment type="cofactor">
    <cofactor evidence="2 14">
        <name>Mg(2+)</name>
        <dbReference type="ChEBI" id="CHEBI:18420"/>
    </cofactor>
</comment>
<evidence type="ECO:0000256" key="6">
    <source>
        <dbReference type="ARBA" id="ARBA00022793"/>
    </source>
</evidence>
<dbReference type="OrthoDB" id="3717802at2759"/>
<evidence type="ECO:0000256" key="8">
    <source>
        <dbReference type="ARBA" id="ARBA00022898"/>
    </source>
</evidence>
<reference evidence="16 17" key="1">
    <citation type="journal article" date="2017" name="Mol. Plant">
        <title>The Genome of Medicinal Plant Macleaya cordata Provides New Insights into Benzylisoquinoline Alkaloids Metabolism.</title>
        <authorList>
            <person name="Liu X."/>
            <person name="Liu Y."/>
            <person name="Huang P."/>
            <person name="Ma Y."/>
            <person name="Qing Z."/>
            <person name="Tang Q."/>
            <person name="Cao H."/>
            <person name="Cheng P."/>
            <person name="Zheng Y."/>
            <person name="Yuan Z."/>
            <person name="Zhou Y."/>
            <person name="Liu J."/>
            <person name="Tang Z."/>
            <person name="Zhuo Y."/>
            <person name="Zhang Y."/>
            <person name="Yu L."/>
            <person name="Huang J."/>
            <person name="Yang P."/>
            <person name="Peng Q."/>
            <person name="Zhang J."/>
            <person name="Jiang W."/>
            <person name="Zhang Z."/>
            <person name="Lin K."/>
            <person name="Ro D.K."/>
            <person name="Chen X."/>
            <person name="Xiong X."/>
            <person name="Shang Y."/>
            <person name="Huang S."/>
            <person name="Zeng J."/>
        </authorList>
    </citation>
    <scope>NUCLEOTIDE SEQUENCE [LARGE SCALE GENOMIC DNA]</scope>
    <source>
        <strain evidence="17">cv. BLH2017</strain>
        <tissue evidence="16">Root</tissue>
    </source>
</reference>
<dbReference type="Gene3D" id="2.40.37.10">
    <property type="entry name" value="Lyase, Ornithine Decarboxylase, Chain A, domain 1"/>
    <property type="match status" value="1"/>
</dbReference>
<dbReference type="NCBIfam" id="TIGR01273">
    <property type="entry name" value="speA"/>
    <property type="match status" value="1"/>
</dbReference>
<dbReference type="SUPFAM" id="SSF51419">
    <property type="entry name" value="PLP-binding barrel"/>
    <property type="match status" value="1"/>
</dbReference>
<keyword evidence="8 12" id="KW-0663">Pyridoxal phosphate</keyword>
<dbReference type="InterPro" id="IPR022644">
    <property type="entry name" value="De-COase2_N"/>
</dbReference>
<evidence type="ECO:0000259" key="15">
    <source>
        <dbReference type="Pfam" id="PF02784"/>
    </source>
</evidence>
<evidence type="ECO:0000256" key="1">
    <source>
        <dbReference type="ARBA" id="ARBA00001933"/>
    </source>
</evidence>
<evidence type="ECO:0000256" key="13">
    <source>
        <dbReference type="PIRSR" id="PIRSR600183-50"/>
    </source>
</evidence>
<dbReference type="CDD" id="cd06830">
    <property type="entry name" value="PLPDE_III_ADC"/>
    <property type="match status" value="1"/>
</dbReference>
<evidence type="ECO:0000256" key="14">
    <source>
        <dbReference type="RuleBase" id="RU003740"/>
    </source>
</evidence>
<evidence type="ECO:0000256" key="9">
    <source>
        <dbReference type="ARBA" id="ARBA00023066"/>
    </source>
</evidence>
<dbReference type="Proteomes" id="UP000195402">
    <property type="component" value="Unassembled WGS sequence"/>
</dbReference>
<feature type="active site" description="Proton donor" evidence="13">
    <location>
        <position position="551"/>
    </location>
</feature>
<evidence type="ECO:0000256" key="10">
    <source>
        <dbReference type="ARBA" id="ARBA00023239"/>
    </source>
</evidence>
<keyword evidence="17" id="KW-1185">Reference proteome</keyword>
<dbReference type="Gene3D" id="3.20.20.10">
    <property type="entry name" value="Alanine racemase"/>
    <property type="match status" value="1"/>
</dbReference>
<dbReference type="PANTHER" id="PTHR43295">
    <property type="entry name" value="ARGININE DECARBOXYLASE"/>
    <property type="match status" value="1"/>
</dbReference>
<sequence length="734" mass="79017">MPALACCVDAATFPPGYALAGDSSLPASEIFSGAFSVTNTTTSLLDLSLPSHWSPSLSASLYKIDGWGAPYFSVNSSGNVTVRPHGTQTLPHQEIDLMKVVKKVSEPKSSGGLGLPLPLIVRLPDVLKNRLESLQSAFDLAIQSQSYGSHYQGVYPVKCNQDRFIVEDIVEFGSPYRFGLEAGSKPELLLAMSCLCKGNPEALLICNGYKDAEYIALALVARKLALNTVIVLEQEEELDLVIEISQKLAVRPVIGLRAKLRTKHAGHFGATSGEKGKFGLNTMQVLRVAKKLEQSGMLDCLQLLHFHIGSQIPSTTLLADGVGEATQIYCELVRLGANMQVIDVGGGLGIDYDGSQSPDSDNSVGYGLEEYASAVVQAVQYACDRKFVKHPVICSESGRALVSHHSVLIFEAVSASAPVAQTMSSFGPGFHYLAEGLTEDAKSDYRNLTAAAVRGEYDTCLLYAEQLKQRCVDQFKEGSLSLEHLASVDSICELVSKAIGAYDPVRTYHVNLSVFTSIPDFWGIGQQFPIVPIQRLDQRPVVKGVLSDLTCDSDGKVDKFIGGETSLPLHELEGEGGVGGEGGYYLGMFLGGAYQEALGGLHNLFGGPSVVRVSQSDGPHSFAVTRAVPGLSCGEVLRVMQHEPELMFETLKHRAEECGHEEEIARAALVSGLARSFHNMPYLATTMAAAAAFCANKISNDYYDDYYPNDDHNNNSAAAVAVGCEDEQWTYCVA</sequence>
<dbReference type="FunCoup" id="A0A200QQZ6">
    <property type="interactions" value="16"/>
</dbReference>
<dbReference type="PIRSF" id="PIRSF001336">
    <property type="entry name" value="Arg_decrbxlase"/>
    <property type="match status" value="1"/>
</dbReference>
<dbReference type="PROSITE" id="PS00879">
    <property type="entry name" value="ODR_DC_2_2"/>
    <property type="match status" value="1"/>
</dbReference>
<dbReference type="UniPathway" id="UPA00186">
    <property type="reaction ID" value="UER00284"/>
</dbReference>
<dbReference type="GO" id="GO:0006527">
    <property type="term" value="P:L-arginine catabolic process"/>
    <property type="evidence" value="ECO:0007669"/>
    <property type="project" value="InterPro"/>
</dbReference>
<comment type="caution">
    <text evidence="16">The sequence shown here is derived from an EMBL/GenBank/DDBJ whole genome shotgun (WGS) entry which is preliminary data.</text>
</comment>
<dbReference type="SUPFAM" id="SSF50621">
    <property type="entry name" value="Alanine racemase C-terminal domain-like"/>
    <property type="match status" value="1"/>
</dbReference>
<keyword evidence="10 14" id="KW-0456">Lyase</keyword>
<comment type="pathway">
    <text evidence="3 14">Amine and polyamine biosynthesis; agmatine biosynthesis; agmatine from L-arginine: step 1/1.</text>
</comment>
<protein>
    <recommendedName>
        <fullName evidence="5 14">Arginine decarboxylase</fullName>
        <ecNumber evidence="5 14">4.1.1.19</ecNumber>
    </recommendedName>
</protein>
<accession>A0A200QQZ6</accession>
<dbReference type="PROSITE" id="PS00878">
    <property type="entry name" value="ODR_DC_2_1"/>
    <property type="match status" value="1"/>
</dbReference>
<gene>
    <name evidence="16" type="ORF">BVC80_1805g73</name>
</gene>
<dbReference type="InParanoid" id="A0A200QQZ6"/>
<dbReference type="FunFam" id="3.20.20.10:FF:000001">
    <property type="entry name" value="Biosynthetic arginine decarboxylase"/>
    <property type="match status" value="1"/>
</dbReference>
<dbReference type="NCBIfam" id="NF003763">
    <property type="entry name" value="PRK05354.1"/>
    <property type="match status" value="1"/>
</dbReference>
<keyword evidence="6 14" id="KW-0210">Decarboxylase</keyword>
<feature type="modified residue" description="N6-(pyridoxal phosphate)lysine" evidence="12">
    <location>
        <position position="158"/>
    </location>
</feature>
<dbReference type="GO" id="GO:0009409">
    <property type="term" value="P:response to cold"/>
    <property type="evidence" value="ECO:0007669"/>
    <property type="project" value="UniProtKB-ARBA"/>
</dbReference>
<dbReference type="InterPro" id="IPR022653">
    <property type="entry name" value="De-COase2_pyr-phos_BS"/>
</dbReference>
<keyword evidence="7 14" id="KW-0460">Magnesium</keyword>
<dbReference type="EMBL" id="MVGT01001340">
    <property type="protein sequence ID" value="OVA12865.1"/>
    <property type="molecule type" value="Genomic_DNA"/>
</dbReference>
<evidence type="ECO:0000256" key="7">
    <source>
        <dbReference type="ARBA" id="ARBA00022842"/>
    </source>
</evidence>
<evidence type="ECO:0000256" key="5">
    <source>
        <dbReference type="ARBA" id="ARBA00012426"/>
    </source>
</evidence>
<name>A0A200QQZ6_MACCD</name>
<evidence type="ECO:0000313" key="17">
    <source>
        <dbReference type="Proteomes" id="UP000195402"/>
    </source>
</evidence>
<evidence type="ECO:0000256" key="4">
    <source>
        <dbReference type="ARBA" id="ARBA00008357"/>
    </source>
</evidence>
<dbReference type="InterPro" id="IPR002985">
    <property type="entry name" value="Arg_decrbxlase"/>
</dbReference>
<evidence type="ECO:0000256" key="2">
    <source>
        <dbReference type="ARBA" id="ARBA00001946"/>
    </source>
</evidence>
<evidence type="ECO:0000256" key="11">
    <source>
        <dbReference type="ARBA" id="ARBA00049309"/>
    </source>
</evidence>
<dbReference type="STRING" id="56857.A0A200QQZ6"/>
<dbReference type="InterPro" id="IPR029066">
    <property type="entry name" value="PLP-binding_barrel"/>
</dbReference>